<reference evidence="2" key="2">
    <citation type="submission" date="2015-01" db="EMBL/GenBank/DDBJ databases">
        <title>Evolutionary Origins and Diversification of the Mycorrhizal Mutualists.</title>
        <authorList>
            <consortium name="DOE Joint Genome Institute"/>
            <consortium name="Mycorrhizal Genomics Consortium"/>
            <person name="Kohler A."/>
            <person name="Kuo A."/>
            <person name="Nagy L.G."/>
            <person name="Floudas D."/>
            <person name="Copeland A."/>
            <person name="Barry K.W."/>
            <person name="Cichocki N."/>
            <person name="Veneault-Fourrey C."/>
            <person name="LaButti K."/>
            <person name="Lindquist E.A."/>
            <person name="Lipzen A."/>
            <person name="Lundell T."/>
            <person name="Morin E."/>
            <person name="Murat C."/>
            <person name="Riley R."/>
            <person name="Ohm R."/>
            <person name="Sun H."/>
            <person name="Tunlid A."/>
            <person name="Henrissat B."/>
            <person name="Grigoriev I.V."/>
            <person name="Hibbett D.S."/>
            <person name="Martin F."/>
        </authorList>
    </citation>
    <scope>NUCLEOTIDE SEQUENCE [LARGE SCALE GENOMIC DNA]</scope>
    <source>
        <strain evidence="2">F 1598</strain>
    </source>
</reference>
<reference evidence="1 2" key="1">
    <citation type="submission" date="2014-04" db="EMBL/GenBank/DDBJ databases">
        <authorList>
            <consortium name="DOE Joint Genome Institute"/>
            <person name="Kuo A."/>
            <person name="Tarkka M."/>
            <person name="Buscot F."/>
            <person name="Kohler A."/>
            <person name="Nagy L.G."/>
            <person name="Floudas D."/>
            <person name="Copeland A."/>
            <person name="Barry K.W."/>
            <person name="Cichocki N."/>
            <person name="Veneault-Fourrey C."/>
            <person name="LaButti K."/>
            <person name="Lindquist E.A."/>
            <person name="Lipzen A."/>
            <person name="Lundell T."/>
            <person name="Morin E."/>
            <person name="Murat C."/>
            <person name="Sun H."/>
            <person name="Tunlid A."/>
            <person name="Henrissat B."/>
            <person name="Grigoriev I.V."/>
            <person name="Hibbett D.S."/>
            <person name="Martin F."/>
            <person name="Nordberg H.P."/>
            <person name="Cantor M.N."/>
            <person name="Hua S.X."/>
        </authorList>
    </citation>
    <scope>NUCLEOTIDE SEQUENCE [LARGE SCALE GENOMIC DNA]</scope>
    <source>
        <strain evidence="1 2">F 1598</strain>
    </source>
</reference>
<dbReference type="Proteomes" id="UP000054166">
    <property type="component" value="Unassembled WGS sequence"/>
</dbReference>
<dbReference type="InParanoid" id="A0A0C3C459"/>
<proteinExistence type="predicted"/>
<accession>A0A0C3C459</accession>
<evidence type="ECO:0000313" key="2">
    <source>
        <dbReference type="Proteomes" id="UP000054166"/>
    </source>
</evidence>
<protein>
    <submittedName>
        <fullName evidence="1">Uncharacterized protein</fullName>
    </submittedName>
</protein>
<name>A0A0C3C459_PILCF</name>
<dbReference type="EMBL" id="KN832988">
    <property type="protein sequence ID" value="KIM84417.1"/>
    <property type="molecule type" value="Genomic_DNA"/>
</dbReference>
<sequence>MSGEAHIEWTNGLDGVVITSVEATIVLLKTALEETVPRLHVPQRDPASSQQLPIRPATGLQVALGQDLGEGRLIIGRSDQLEVYKGINFSSRRHGGDVKVGPAFHCSGSTGDTHYVHPDFFTRSNASALMSWYTS</sequence>
<dbReference type="HOGENOM" id="CLU_1886532_0_0_1"/>
<dbReference type="AlphaFoldDB" id="A0A0C3C459"/>
<keyword evidence="2" id="KW-1185">Reference proteome</keyword>
<gene>
    <name evidence="1" type="ORF">PILCRDRAFT_6646</name>
</gene>
<evidence type="ECO:0000313" key="1">
    <source>
        <dbReference type="EMBL" id="KIM84417.1"/>
    </source>
</evidence>
<organism evidence="1 2">
    <name type="scientific">Piloderma croceum (strain F 1598)</name>
    <dbReference type="NCBI Taxonomy" id="765440"/>
    <lineage>
        <taxon>Eukaryota</taxon>
        <taxon>Fungi</taxon>
        <taxon>Dikarya</taxon>
        <taxon>Basidiomycota</taxon>
        <taxon>Agaricomycotina</taxon>
        <taxon>Agaricomycetes</taxon>
        <taxon>Agaricomycetidae</taxon>
        <taxon>Atheliales</taxon>
        <taxon>Atheliaceae</taxon>
        <taxon>Piloderma</taxon>
    </lineage>
</organism>